<accession>M0APF5</accession>
<gene>
    <name evidence="1" type="ORF">C482_10087</name>
</gene>
<name>M0APF5_9EURY</name>
<dbReference type="PATRIC" id="fig|1227492.4.peg.1985"/>
<organism evidence="1 2">
    <name type="scientific">Natrialba chahannaoensis JCM 10990</name>
    <dbReference type="NCBI Taxonomy" id="1227492"/>
    <lineage>
        <taxon>Archaea</taxon>
        <taxon>Methanobacteriati</taxon>
        <taxon>Methanobacteriota</taxon>
        <taxon>Stenosarchaea group</taxon>
        <taxon>Halobacteria</taxon>
        <taxon>Halobacteriales</taxon>
        <taxon>Natrialbaceae</taxon>
        <taxon>Natrialba</taxon>
    </lineage>
</organism>
<keyword evidence="2" id="KW-1185">Reference proteome</keyword>
<sequence length="88" mass="9855">MLFGTWDIESAVLRHDRDGNGRFERAVIVLLASQSPAPLVVGCRCFSEMTARVSISSRGLVSAGQRDALWIRNDPTYEWTTNRTKKDA</sequence>
<dbReference type="Proteomes" id="UP000011693">
    <property type="component" value="Unassembled WGS sequence"/>
</dbReference>
<proteinExistence type="predicted"/>
<reference evidence="1 2" key="1">
    <citation type="journal article" date="2014" name="PLoS Genet.">
        <title>Phylogenetically driven sequencing of extremely halophilic archaea reveals strategies for static and dynamic osmo-response.</title>
        <authorList>
            <person name="Becker E.A."/>
            <person name="Seitzer P.M."/>
            <person name="Tritt A."/>
            <person name="Larsen D."/>
            <person name="Krusor M."/>
            <person name="Yao A.I."/>
            <person name="Wu D."/>
            <person name="Madern D."/>
            <person name="Eisen J.A."/>
            <person name="Darling A.E."/>
            <person name="Facciotti M.T."/>
        </authorList>
    </citation>
    <scope>NUCLEOTIDE SEQUENCE [LARGE SCALE GENOMIC DNA]</scope>
    <source>
        <strain evidence="1 2">JCM 10990</strain>
    </source>
</reference>
<evidence type="ECO:0000313" key="1">
    <source>
        <dbReference type="EMBL" id="ELY99827.1"/>
    </source>
</evidence>
<evidence type="ECO:0000313" key="2">
    <source>
        <dbReference type="Proteomes" id="UP000011693"/>
    </source>
</evidence>
<dbReference type="AlphaFoldDB" id="M0APF5"/>
<protein>
    <submittedName>
        <fullName evidence="1">Uncharacterized protein</fullName>
    </submittedName>
</protein>
<comment type="caution">
    <text evidence="1">The sequence shown here is derived from an EMBL/GenBank/DDBJ whole genome shotgun (WGS) entry which is preliminary data.</text>
</comment>
<dbReference type="EMBL" id="AOIN01000056">
    <property type="protein sequence ID" value="ELY99827.1"/>
    <property type="molecule type" value="Genomic_DNA"/>
</dbReference>